<dbReference type="SUPFAM" id="SSF110738">
    <property type="entry name" value="Glycerate kinase I"/>
    <property type="match status" value="1"/>
</dbReference>
<dbReference type="RefSeq" id="WP_104469882.1">
    <property type="nucleotide sequence ID" value="NZ_CP045127.1"/>
</dbReference>
<dbReference type="GO" id="GO:0031388">
    <property type="term" value="P:organic acid phosphorylation"/>
    <property type="evidence" value="ECO:0007669"/>
    <property type="project" value="UniProtKB-UniRule"/>
</dbReference>
<evidence type="ECO:0000256" key="4">
    <source>
        <dbReference type="PIRNR" id="PIRNR006078"/>
    </source>
</evidence>
<dbReference type="GO" id="GO:0008887">
    <property type="term" value="F:glycerate kinase activity"/>
    <property type="evidence" value="ECO:0007669"/>
    <property type="project" value="UniProtKB-UniRule"/>
</dbReference>
<keyword evidence="2 4" id="KW-0808">Transferase</keyword>
<dbReference type="Gene3D" id="3.90.1510.10">
    <property type="entry name" value="Glycerate kinase, domain 2"/>
    <property type="match status" value="1"/>
</dbReference>
<protein>
    <submittedName>
        <fullName evidence="5">Glycerate kinase</fullName>
        <ecNumber evidence="5">2.7.1.31</ecNumber>
    </submittedName>
</protein>
<dbReference type="Pfam" id="PF02595">
    <property type="entry name" value="Gly_kinase"/>
    <property type="match status" value="1"/>
</dbReference>
<dbReference type="EC" id="2.7.1.31" evidence="5"/>
<dbReference type="PIRSF" id="PIRSF006078">
    <property type="entry name" value="GlxK"/>
    <property type="match status" value="1"/>
</dbReference>
<evidence type="ECO:0000256" key="1">
    <source>
        <dbReference type="ARBA" id="ARBA00006284"/>
    </source>
</evidence>
<dbReference type="PANTHER" id="PTHR21599:SF0">
    <property type="entry name" value="GLYCERATE KINASE"/>
    <property type="match status" value="1"/>
</dbReference>
<keyword evidence="3 4" id="KW-0418">Kinase</keyword>
<dbReference type="InterPro" id="IPR018193">
    <property type="entry name" value="Glyc_kinase_flavodox-like_fold"/>
</dbReference>
<sequence>MCAEILENILILPSGFKESLTATQVAQAIKIGISKALPHASIRAIPIPDGGEHTAHILAHHTNGKIISKTVTGPLGQPIHAHFAMLGGSYAHVAVIEVAAAAGLKLIPFDQRNPMQTTSYGVGELIMCAINEGATKIILGCGDSGISDGGIGALQALGVKVTDHLHREIPYGGQYLQNVNQIDYSGLVAQLRYHQIDIILALNPFNILCGPQGVAPVFAPQKGASEQQVQQLSEGFEHWALSLKNNHINPISNFDFAYGMGTGASGGLGAGLAAIGAKLCPRFDVLLGKDLVGYDLDHEIRRADLIITAEGAIDCQTLRGKVPAEIAARAAKFNKPVIALAGTLAHDAECVYDIGIHAISSIMSSPMSLQEAIENSETLVIQASERLMKSVILGLKIAQVQKLAV</sequence>
<evidence type="ECO:0000256" key="2">
    <source>
        <dbReference type="ARBA" id="ARBA00022679"/>
    </source>
</evidence>
<dbReference type="NCBIfam" id="TIGR00045">
    <property type="entry name" value="glycerate kinase"/>
    <property type="match status" value="1"/>
</dbReference>
<dbReference type="InterPro" id="IPR004381">
    <property type="entry name" value="Glycerate_kinase"/>
</dbReference>
<dbReference type="InterPro" id="IPR018197">
    <property type="entry name" value="Glycerate_kinase_RE-like"/>
</dbReference>
<dbReference type="Gene3D" id="3.40.50.10350">
    <property type="entry name" value="Glycerate kinase, domain 1"/>
    <property type="match status" value="1"/>
</dbReference>
<name>A0AAW8Z2F8_9GAMM</name>
<organism evidence="5 6">
    <name type="scientific">Acinetobacter indicus</name>
    <dbReference type="NCBI Taxonomy" id="756892"/>
    <lineage>
        <taxon>Bacteria</taxon>
        <taxon>Pseudomonadati</taxon>
        <taxon>Pseudomonadota</taxon>
        <taxon>Gammaproteobacteria</taxon>
        <taxon>Moraxellales</taxon>
        <taxon>Moraxellaceae</taxon>
        <taxon>Acinetobacter</taxon>
    </lineage>
</organism>
<comment type="caution">
    <text evidence="5">The sequence shown here is derived from an EMBL/GenBank/DDBJ whole genome shotgun (WGS) entry which is preliminary data.</text>
</comment>
<dbReference type="PANTHER" id="PTHR21599">
    <property type="entry name" value="GLYCERATE KINASE"/>
    <property type="match status" value="1"/>
</dbReference>
<comment type="similarity">
    <text evidence="1 4">Belongs to the glycerate kinase type-1 family.</text>
</comment>
<evidence type="ECO:0000256" key="3">
    <source>
        <dbReference type="ARBA" id="ARBA00022777"/>
    </source>
</evidence>
<accession>A0AAW8Z2F8</accession>
<dbReference type="EMBL" id="JAWJYY010000001">
    <property type="protein sequence ID" value="MDV4315300.1"/>
    <property type="molecule type" value="Genomic_DNA"/>
</dbReference>
<proteinExistence type="inferred from homology"/>
<reference evidence="5" key="1">
    <citation type="submission" date="2023-10" db="EMBL/GenBank/DDBJ databases">
        <authorList>
            <person name="Sykes E.M.E."/>
            <person name="Khan I.U.H."/>
            <person name="Kumar A."/>
        </authorList>
    </citation>
    <scope>NUCLEOTIDE SEQUENCE</scope>
    <source>
        <strain evidence="5">IK5</strain>
    </source>
</reference>
<gene>
    <name evidence="5" type="ORF">MSG88_05875</name>
</gene>
<dbReference type="InterPro" id="IPR036129">
    <property type="entry name" value="Glycerate_kinase_sf"/>
</dbReference>
<dbReference type="Proteomes" id="UP001284654">
    <property type="component" value="Unassembled WGS sequence"/>
</dbReference>
<evidence type="ECO:0000313" key="5">
    <source>
        <dbReference type="EMBL" id="MDV4315300.1"/>
    </source>
</evidence>
<dbReference type="AlphaFoldDB" id="A0AAW8Z2F8"/>
<evidence type="ECO:0000313" key="6">
    <source>
        <dbReference type="Proteomes" id="UP001284654"/>
    </source>
</evidence>